<sequence>MEQELLRRLLHDYDVDARGVLDVLDPVVVKIQLLLLRIHGLDERSQVLTTTGLIICDWDDGRLKWNSSEYEGIRDIVIKPERVWLPELALMNGADELSPDFRKIRILVQHDGHVHWEPGGVFTTTCDIDIRYFPFDDQSCPIQLGAWAYYSSRMNMTNASSEVLTHDFRLNGEWDIYHTKVEWKENVLPCCPNTRYPFVEFTLFLKRRHMFYVMNIILPCTLLSILVMVVFCLPPDAGEKISLGISVLLAFTVFLLMVAENVPRTSLHTPIIVIYLTCTMALGTLSVCLTVVILNLHHRDAERPVPKLLRLLVLHWLATIMRVHARKPKTMARNRLRDISSPNELSTSLENGLRQVLNNQNPVLSSKINGQLEDEQLDVENLGRRPFRENRSKPSRTDLTHEWKEVAHVLDSLFFVIIFTSMTASAMIILLVPAYKHDPVI</sequence>
<gene>
    <name evidence="18" type="primary">20217584</name>
    <name evidence="17" type="ORF">HELRODRAFT_94890</name>
</gene>
<dbReference type="Gene3D" id="2.70.170.10">
    <property type="entry name" value="Neurotransmitter-gated ion-channel ligand-binding domain"/>
    <property type="match status" value="1"/>
</dbReference>
<evidence type="ECO:0000256" key="8">
    <source>
        <dbReference type="ARBA" id="ARBA00023157"/>
    </source>
</evidence>
<evidence type="ECO:0000256" key="4">
    <source>
        <dbReference type="ARBA" id="ARBA00022989"/>
    </source>
</evidence>
<dbReference type="GO" id="GO:0022848">
    <property type="term" value="F:acetylcholine-gated monoatomic cation-selective channel activity"/>
    <property type="evidence" value="ECO:0000318"/>
    <property type="project" value="GO_Central"/>
</dbReference>
<dbReference type="InterPro" id="IPR006029">
    <property type="entry name" value="Neurotrans-gated_channel_TM"/>
</dbReference>
<evidence type="ECO:0000256" key="6">
    <source>
        <dbReference type="ARBA" id="ARBA00023065"/>
    </source>
</evidence>
<evidence type="ECO:0000256" key="5">
    <source>
        <dbReference type="ARBA" id="ARBA00023018"/>
    </source>
</evidence>
<evidence type="ECO:0000256" key="1">
    <source>
        <dbReference type="ARBA" id="ARBA00022448"/>
    </source>
</evidence>
<evidence type="ECO:0000256" key="14">
    <source>
        <dbReference type="RuleBase" id="RU000687"/>
    </source>
</evidence>
<dbReference type="Proteomes" id="UP000015101">
    <property type="component" value="Unassembled WGS sequence"/>
</dbReference>
<dbReference type="HOGENOM" id="CLU_018074_0_1_1"/>
<evidence type="ECO:0000256" key="7">
    <source>
        <dbReference type="ARBA" id="ARBA00023136"/>
    </source>
</evidence>
<dbReference type="FunFam" id="1.20.58.390:FF:000043">
    <property type="entry name" value="AcetylCholine Receptor"/>
    <property type="match status" value="1"/>
</dbReference>
<keyword evidence="9" id="KW-0675">Receptor</keyword>
<dbReference type="OMA" id="WLATIMR"/>
<dbReference type="Pfam" id="PF02932">
    <property type="entry name" value="Neur_chan_memb"/>
    <property type="match status" value="1"/>
</dbReference>
<reference evidence="19" key="1">
    <citation type="submission" date="2012-12" db="EMBL/GenBank/DDBJ databases">
        <authorList>
            <person name="Hellsten U."/>
            <person name="Grimwood J."/>
            <person name="Chapman J.A."/>
            <person name="Shapiro H."/>
            <person name="Aerts A."/>
            <person name="Otillar R.P."/>
            <person name="Terry A.Y."/>
            <person name="Boore J.L."/>
            <person name="Simakov O."/>
            <person name="Marletaz F."/>
            <person name="Cho S.-J."/>
            <person name="Edsinger-Gonzales E."/>
            <person name="Havlak P."/>
            <person name="Kuo D.-H."/>
            <person name="Larsson T."/>
            <person name="Lv J."/>
            <person name="Arendt D."/>
            <person name="Savage R."/>
            <person name="Osoegawa K."/>
            <person name="de Jong P."/>
            <person name="Lindberg D.R."/>
            <person name="Seaver E.C."/>
            <person name="Weisblat D.A."/>
            <person name="Putnam N.H."/>
            <person name="Grigoriev I.V."/>
            <person name="Rokhsar D.S."/>
        </authorList>
    </citation>
    <scope>NUCLEOTIDE SEQUENCE</scope>
</reference>
<keyword evidence="2" id="KW-1003">Cell membrane</keyword>
<accession>T1G937</accession>
<keyword evidence="10" id="KW-0325">Glycoprotein</keyword>
<keyword evidence="1 14" id="KW-0813">Transport</keyword>
<dbReference type="InterPro" id="IPR006201">
    <property type="entry name" value="Neur_channel"/>
</dbReference>
<dbReference type="GeneID" id="20217584"/>
<dbReference type="CTD" id="20217584"/>
<feature type="domain" description="Neurotransmitter-gated ion-channel transmembrane" evidence="16">
    <location>
        <begin position="216"/>
        <end position="429"/>
    </location>
</feature>
<feature type="transmembrane region" description="Helical" evidence="14">
    <location>
        <begin position="210"/>
        <end position="229"/>
    </location>
</feature>
<evidence type="ECO:0000313" key="17">
    <source>
        <dbReference type="EMBL" id="ESN98755.1"/>
    </source>
</evidence>
<name>T1G937_HELRO</name>
<feature type="transmembrane region" description="Helical" evidence="14">
    <location>
        <begin position="271"/>
        <end position="296"/>
    </location>
</feature>
<feature type="transmembrane region" description="Helical" evidence="14">
    <location>
        <begin position="308"/>
        <end position="325"/>
    </location>
</feature>
<keyword evidence="6 14" id="KW-0406">Ion transport</keyword>
<dbReference type="RefSeq" id="XP_009022590.1">
    <property type="nucleotide sequence ID" value="XM_009024342.1"/>
</dbReference>
<dbReference type="PROSITE" id="PS00236">
    <property type="entry name" value="NEUROTR_ION_CHANNEL"/>
    <property type="match status" value="1"/>
</dbReference>
<evidence type="ECO:0000256" key="3">
    <source>
        <dbReference type="ARBA" id="ARBA00022692"/>
    </source>
</evidence>
<evidence type="ECO:0000256" key="2">
    <source>
        <dbReference type="ARBA" id="ARBA00022475"/>
    </source>
</evidence>
<evidence type="ECO:0000259" key="15">
    <source>
        <dbReference type="Pfam" id="PF02931"/>
    </source>
</evidence>
<dbReference type="GO" id="GO:0043005">
    <property type="term" value="C:neuron projection"/>
    <property type="evidence" value="ECO:0000318"/>
    <property type="project" value="GO_Central"/>
</dbReference>
<keyword evidence="3 14" id="KW-0812">Transmembrane</keyword>
<dbReference type="GO" id="GO:0034220">
    <property type="term" value="P:monoatomic ion transmembrane transport"/>
    <property type="evidence" value="ECO:0000318"/>
    <property type="project" value="GO_Central"/>
</dbReference>
<dbReference type="OrthoDB" id="6270741at2759"/>
<evidence type="ECO:0000259" key="16">
    <source>
        <dbReference type="Pfam" id="PF02932"/>
    </source>
</evidence>
<dbReference type="GO" id="GO:0045202">
    <property type="term" value="C:synapse"/>
    <property type="evidence" value="ECO:0000318"/>
    <property type="project" value="GO_Central"/>
</dbReference>
<dbReference type="GO" id="GO:0004888">
    <property type="term" value="F:transmembrane signaling receptor activity"/>
    <property type="evidence" value="ECO:0007669"/>
    <property type="project" value="InterPro"/>
</dbReference>
<dbReference type="GO" id="GO:0005886">
    <property type="term" value="C:plasma membrane"/>
    <property type="evidence" value="ECO:0000318"/>
    <property type="project" value="GO_Central"/>
</dbReference>
<dbReference type="EMBL" id="AMQM01001051">
    <property type="status" value="NOT_ANNOTATED_CDS"/>
    <property type="molecule type" value="Genomic_DNA"/>
</dbReference>
<proteinExistence type="inferred from homology"/>
<evidence type="ECO:0000256" key="9">
    <source>
        <dbReference type="ARBA" id="ARBA00023170"/>
    </source>
</evidence>
<dbReference type="CDD" id="cd19051">
    <property type="entry name" value="LGIC_TM_cation"/>
    <property type="match status" value="1"/>
</dbReference>
<keyword evidence="4 14" id="KW-1133">Transmembrane helix</keyword>
<organism evidence="18 19">
    <name type="scientific">Helobdella robusta</name>
    <name type="common">Californian leech</name>
    <dbReference type="NCBI Taxonomy" id="6412"/>
    <lineage>
        <taxon>Eukaryota</taxon>
        <taxon>Metazoa</taxon>
        <taxon>Spiralia</taxon>
        <taxon>Lophotrochozoa</taxon>
        <taxon>Annelida</taxon>
        <taxon>Clitellata</taxon>
        <taxon>Hirudinea</taxon>
        <taxon>Rhynchobdellida</taxon>
        <taxon>Glossiphoniidae</taxon>
        <taxon>Helobdella</taxon>
    </lineage>
</organism>
<dbReference type="GO" id="GO:0005892">
    <property type="term" value="C:acetylcholine-gated channel complex"/>
    <property type="evidence" value="ECO:0000318"/>
    <property type="project" value="GO_Central"/>
</dbReference>
<dbReference type="SUPFAM" id="SSF63712">
    <property type="entry name" value="Nicotinic receptor ligand binding domain-like"/>
    <property type="match status" value="1"/>
</dbReference>
<dbReference type="FunFam" id="2.70.170.10:FF:000028">
    <property type="entry name" value="AcetylCholine Receptor"/>
    <property type="match status" value="1"/>
</dbReference>
<feature type="transmembrane region" description="Helical" evidence="14">
    <location>
        <begin position="413"/>
        <end position="435"/>
    </location>
</feature>
<evidence type="ECO:0000256" key="12">
    <source>
        <dbReference type="ARBA" id="ARBA00023303"/>
    </source>
</evidence>
<dbReference type="InterPro" id="IPR002394">
    <property type="entry name" value="Nicotinic_acetylcholine_rcpt"/>
</dbReference>
<keyword evidence="19" id="KW-1185">Reference proteome</keyword>
<protein>
    <recommendedName>
        <fullName evidence="20">Neurotransmitter-gated ion-channel ligand-binding domain-containing protein</fullName>
    </recommendedName>
</protein>
<dbReference type="EnsemblMetazoa" id="HelroT94890">
    <property type="protein sequence ID" value="HelroP94890"/>
    <property type="gene ID" value="HelroG94890"/>
</dbReference>
<dbReference type="KEGG" id="hro:HELRODRAFT_94890"/>
<dbReference type="InterPro" id="IPR036734">
    <property type="entry name" value="Neur_chan_lig-bd_sf"/>
</dbReference>
<keyword evidence="8" id="KW-1015">Disulfide bond</keyword>
<dbReference type="InParanoid" id="T1G937"/>
<feature type="transmembrane region" description="Helical" evidence="14">
    <location>
        <begin position="241"/>
        <end position="259"/>
    </location>
</feature>
<dbReference type="PRINTS" id="PR00254">
    <property type="entry name" value="NICOTINICR"/>
</dbReference>
<dbReference type="GO" id="GO:0045211">
    <property type="term" value="C:postsynaptic membrane"/>
    <property type="evidence" value="ECO:0007669"/>
    <property type="project" value="InterPro"/>
</dbReference>
<dbReference type="GO" id="GO:0042391">
    <property type="term" value="P:regulation of membrane potential"/>
    <property type="evidence" value="ECO:0000318"/>
    <property type="project" value="GO_Central"/>
</dbReference>
<keyword evidence="12 14" id="KW-0407">Ion channel</keyword>
<dbReference type="CDD" id="cd18989">
    <property type="entry name" value="LGIC_ECD_cation"/>
    <property type="match status" value="1"/>
</dbReference>
<dbReference type="SUPFAM" id="SSF90112">
    <property type="entry name" value="Neurotransmitter-gated ion-channel transmembrane pore"/>
    <property type="match status" value="1"/>
</dbReference>
<dbReference type="EMBL" id="KB097143">
    <property type="protein sequence ID" value="ESN98755.1"/>
    <property type="molecule type" value="Genomic_DNA"/>
</dbReference>
<keyword evidence="7 14" id="KW-0472">Membrane</keyword>
<keyword evidence="11" id="KW-1071">Ligand-gated ion channel</keyword>
<dbReference type="InterPro" id="IPR018000">
    <property type="entry name" value="Neurotransmitter_ion_chnl_CS"/>
</dbReference>
<feature type="domain" description="Neurotransmitter-gated ion-channel ligand-binding" evidence="15">
    <location>
        <begin position="2"/>
        <end position="208"/>
    </location>
</feature>
<dbReference type="InterPro" id="IPR036719">
    <property type="entry name" value="Neuro-gated_channel_TM_sf"/>
</dbReference>
<dbReference type="InterPro" id="IPR006202">
    <property type="entry name" value="Neur_chan_lig-bd"/>
</dbReference>
<keyword evidence="5" id="KW-0770">Synapse</keyword>
<evidence type="ECO:0000256" key="11">
    <source>
        <dbReference type="ARBA" id="ARBA00023286"/>
    </source>
</evidence>
<dbReference type="PANTHER" id="PTHR18945">
    <property type="entry name" value="NEUROTRANSMITTER GATED ION CHANNEL"/>
    <property type="match status" value="1"/>
</dbReference>
<evidence type="ECO:0000313" key="18">
    <source>
        <dbReference type="EnsemblMetazoa" id="HelroP94890"/>
    </source>
</evidence>
<reference evidence="18" key="3">
    <citation type="submission" date="2015-06" db="UniProtKB">
        <authorList>
            <consortium name="EnsemblMetazoa"/>
        </authorList>
    </citation>
    <scope>IDENTIFICATION</scope>
</reference>
<dbReference type="GO" id="GO:0007268">
    <property type="term" value="P:chemical synaptic transmission"/>
    <property type="evidence" value="ECO:0000318"/>
    <property type="project" value="GO_Central"/>
</dbReference>
<dbReference type="AlphaFoldDB" id="T1G937"/>
<dbReference type="InterPro" id="IPR038050">
    <property type="entry name" value="Neuro_actylchol_rec"/>
</dbReference>
<evidence type="ECO:0000313" key="19">
    <source>
        <dbReference type="Proteomes" id="UP000015101"/>
    </source>
</evidence>
<evidence type="ECO:0000256" key="13">
    <source>
        <dbReference type="ARBA" id="ARBA00034099"/>
    </source>
</evidence>
<comment type="similarity">
    <text evidence="14">Belongs to the ligand-gated ion channel (TC 1.A.9) family.</text>
</comment>
<dbReference type="GO" id="GO:0098662">
    <property type="term" value="P:inorganic cation transmembrane transport"/>
    <property type="evidence" value="ECO:0000318"/>
    <property type="project" value="GO_Central"/>
</dbReference>
<comment type="subcellular location">
    <subcellularLocation>
        <location evidence="13">Synaptic cell membrane</location>
        <topology evidence="13">Multi-pass membrane protein</topology>
    </subcellularLocation>
</comment>
<evidence type="ECO:0008006" key="20">
    <source>
        <dbReference type="Google" id="ProtNLM"/>
    </source>
</evidence>
<reference evidence="17 19" key="2">
    <citation type="journal article" date="2013" name="Nature">
        <title>Insights into bilaterian evolution from three spiralian genomes.</title>
        <authorList>
            <person name="Simakov O."/>
            <person name="Marletaz F."/>
            <person name="Cho S.J."/>
            <person name="Edsinger-Gonzales E."/>
            <person name="Havlak P."/>
            <person name="Hellsten U."/>
            <person name="Kuo D.H."/>
            <person name="Larsson T."/>
            <person name="Lv J."/>
            <person name="Arendt D."/>
            <person name="Savage R."/>
            <person name="Osoegawa K."/>
            <person name="de Jong P."/>
            <person name="Grimwood J."/>
            <person name="Chapman J.A."/>
            <person name="Shapiro H."/>
            <person name="Aerts A."/>
            <person name="Otillar R.P."/>
            <person name="Terry A.Y."/>
            <person name="Boore J.L."/>
            <person name="Grigoriev I.V."/>
            <person name="Lindberg D.R."/>
            <person name="Seaver E.C."/>
            <person name="Weisblat D.A."/>
            <person name="Putnam N.H."/>
            <person name="Rokhsar D.S."/>
        </authorList>
    </citation>
    <scope>NUCLEOTIDE SEQUENCE</scope>
</reference>
<dbReference type="eggNOG" id="KOG3645">
    <property type="taxonomic scope" value="Eukaryota"/>
</dbReference>
<dbReference type="PRINTS" id="PR00252">
    <property type="entry name" value="NRIONCHANNEL"/>
</dbReference>
<dbReference type="Gene3D" id="1.20.58.390">
    <property type="entry name" value="Neurotransmitter-gated ion-channel transmembrane domain"/>
    <property type="match status" value="1"/>
</dbReference>
<evidence type="ECO:0000256" key="10">
    <source>
        <dbReference type="ARBA" id="ARBA00023180"/>
    </source>
</evidence>
<dbReference type="Pfam" id="PF02931">
    <property type="entry name" value="Neur_chan_LBD"/>
    <property type="match status" value="1"/>
</dbReference>